<gene>
    <name evidence="1" type="ORF">HYW89_01090</name>
</gene>
<reference evidence="1 2" key="1">
    <citation type="submission" date="2020-07" db="EMBL/GenBank/DDBJ databases">
        <title>Huge and variable diversity of episymbiotic CPR bacteria and DPANN archaea in groundwater ecosystems.</title>
        <authorList>
            <person name="He C.Y."/>
            <person name="Keren R."/>
            <person name="Whittaker M."/>
            <person name="Farag I.F."/>
            <person name="Doudna J."/>
            <person name="Cate J.H.D."/>
            <person name="Banfield J.F."/>
        </authorList>
    </citation>
    <scope>NUCLEOTIDE SEQUENCE [LARGE SCALE GENOMIC DNA]</scope>
    <source>
        <strain evidence="1">NC_groundwater_541_Ag_S-0.1um_46_50</strain>
    </source>
</reference>
<accession>A0A7T5RJV9</accession>
<evidence type="ECO:0000313" key="2">
    <source>
        <dbReference type="Proteomes" id="UP000595618"/>
    </source>
</evidence>
<proteinExistence type="predicted"/>
<name>A0A7T5RJV9_9BACT</name>
<organism evidence="1 2">
    <name type="scientific">Candidatus Sungiibacteriota bacterium</name>
    <dbReference type="NCBI Taxonomy" id="2750080"/>
    <lineage>
        <taxon>Bacteria</taxon>
        <taxon>Candidatus Sungiibacteriota</taxon>
    </lineage>
</organism>
<dbReference type="EMBL" id="CP066690">
    <property type="protein sequence ID" value="QQG45517.1"/>
    <property type="molecule type" value="Genomic_DNA"/>
</dbReference>
<dbReference type="Proteomes" id="UP000595618">
    <property type="component" value="Chromosome"/>
</dbReference>
<dbReference type="AlphaFoldDB" id="A0A7T5RJV9"/>
<protein>
    <submittedName>
        <fullName evidence="1">Uncharacterized protein</fullName>
    </submittedName>
</protein>
<sequence length="234" mass="26658">MSLFTSRSKLPVKKADGITPAPSKLIMVKRPEPQEIPELYGDFDEKTWLEYCRLGASIDFQPAAALRAELLLLLKSSGIKIYEKEAVFLYLQACDFLVSQPEPRKIIPDDGVQKKQPVSWRGWGWMALRPKDLNARTFSFPDEHTHNRTYSHGYFSGAGSPHYSDIVPRKVLETAVLLAKKFDIRINFFVSLYISRRTIDDPAFIIVRGDNMQPIIFGHWNGPDFAEIPSEEVA</sequence>
<evidence type="ECO:0000313" key="1">
    <source>
        <dbReference type="EMBL" id="QQG45517.1"/>
    </source>
</evidence>